<evidence type="ECO:0000313" key="2">
    <source>
        <dbReference type="EMBL" id="KAF7501969.1"/>
    </source>
</evidence>
<evidence type="ECO:0008006" key="4">
    <source>
        <dbReference type="Google" id="ProtNLM"/>
    </source>
</evidence>
<sequence length="105" mass="11959">ENGLPPAPTEHLELIDPTCKAFRIDKAKEEARTKSLPCHKIPGIKTPLFFYQLLAVLWMSLPTRLRGGCLGQPPGMGKTLILDVLFVIRHHWHNRRRDIELDRGA</sequence>
<feature type="non-terminal residue" evidence="1">
    <location>
        <position position="1"/>
    </location>
</feature>
<evidence type="ECO:0000313" key="1">
    <source>
        <dbReference type="EMBL" id="KAF7501967.1"/>
    </source>
</evidence>
<evidence type="ECO:0000313" key="3">
    <source>
        <dbReference type="Proteomes" id="UP000606974"/>
    </source>
</evidence>
<dbReference type="Proteomes" id="UP000606974">
    <property type="component" value="Unassembled WGS sequence"/>
</dbReference>
<comment type="caution">
    <text evidence="1">The sequence shown here is derived from an EMBL/GenBank/DDBJ whole genome shotgun (WGS) entry which is preliminary data.</text>
</comment>
<feature type="non-terminal residue" evidence="1">
    <location>
        <position position="105"/>
    </location>
</feature>
<proteinExistence type="predicted"/>
<accession>A0A8H7A7A3</accession>
<gene>
    <name evidence="2" type="ORF">GJ744_006157</name>
    <name evidence="1" type="ORF">GJ744_006163</name>
</gene>
<dbReference type="EMBL" id="JAACFV010002748">
    <property type="protein sequence ID" value="KAF7501969.1"/>
    <property type="molecule type" value="Genomic_DNA"/>
</dbReference>
<dbReference type="AlphaFoldDB" id="A0A8H7A7A3"/>
<keyword evidence="3" id="KW-1185">Reference proteome</keyword>
<organism evidence="1 3">
    <name type="scientific">Endocarpon pusillum</name>
    <dbReference type="NCBI Taxonomy" id="364733"/>
    <lineage>
        <taxon>Eukaryota</taxon>
        <taxon>Fungi</taxon>
        <taxon>Dikarya</taxon>
        <taxon>Ascomycota</taxon>
        <taxon>Pezizomycotina</taxon>
        <taxon>Eurotiomycetes</taxon>
        <taxon>Chaetothyriomycetidae</taxon>
        <taxon>Verrucariales</taxon>
        <taxon>Verrucariaceae</taxon>
        <taxon>Endocarpon</taxon>
    </lineage>
</organism>
<name>A0A8H7A7A3_9EURO</name>
<reference evidence="1" key="1">
    <citation type="submission" date="2020-02" db="EMBL/GenBank/DDBJ databases">
        <authorList>
            <person name="Palmer J.M."/>
        </authorList>
    </citation>
    <scope>NUCLEOTIDE SEQUENCE</scope>
    <source>
        <strain evidence="1">EPUS1.4</strain>
        <tissue evidence="1">Thallus</tissue>
    </source>
</reference>
<protein>
    <recommendedName>
        <fullName evidence="4">SNF2 N-terminal domain-containing protein</fullName>
    </recommendedName>
</protein>
<dbReference type="EMBL" id="JAACFV010002750">
    <property type="protein sequence ID" value="KAF7501967.1"/>
    <property type="molecule type" value="Genomic_DNA"/>
</dbReference>